<evidence type="ECO:0000313" key="1">
    <source>
        <dbReference type="EMBL" id="EMA09490.1"/>
    </source>
</evidence>
<reference evidence="1 2" key="1">
    <citation type="journal article" date="2014" name="PLoS Genet.">
        <title>Phylogenetically driven sequencing of extremely halophilic archaea reveals strategies for static and dynamic osmo-response.</title>
        <authorList>
            <person name="Becker E.A."/>
            <person name="Seitzer P.M."/>
            <person name="Tritt A."/>
            <person name="Larsen D."/>
            <person name="Krusor M."/>
            <person name="Yao A.I."/>
            <person name="Wu D."/>
            <person name="Madern D."/>
            <person name="Eisen J.A."/>
            <person name="Darling A.E."/>
            <person name="Facciotti M.T."/>
        </authorList>
    </citation>
    <scope>NUCLEOTIDE SEQUENCE [LARGE SCALE GENOMIC DNA]</scope>
    <source>
        <strain evidence="1 2">ATCC 33799</strain>
    </source>
</reference>
<keyword evidence="2" id="KW-1185">Reference proteome</keyword>
<sequence>MTTQRSTDNPKPKRVNIDSTQFQEVFANYGISLPDMEDALTSRLNDRGWKTYEPTDQFRDALCRSFRDAYLQESEKLVIPDAVDAAAEDATYWIARRYSAKGEALEDQIVPTYLGLIASVIPEYSRRGLDPHGEVQFLPPEDGTAPPR</sequence>
<organism evidence="1 2">
    <name type="scientific">Haloarcula marismortui ATCC 33799</name>
    <dbReference type="NCBI Taxonomy" id="662475"/>
    <lineage>
        <taxon>Archaea</taxon>
        <taxon>Methanobacteriati</taxon>
        <taxon>Methanobacteriota</taxon>
        <taxon>Stenosarchaea group</taxon>
        <taxon>Halobacteria</taxon>
        <taxon>Halobacteriales</taxon>
        <taxon>Haloarculaceae</taxon>
        <taxon>Haloarcula</taxon>
    </lineage>
</organism>
<dbReference type="AlphaFoldDB" id="M0JPA0"/>
<comment type="caution">
    <text evidence="1">The sequence shown here is derived from an EMBL/GenBank/DDBJ whole genome shotgun (WGS) entry which is preliminary data.</text>
</comment>
<accession>M0JPA0</accession>
<name>M0JPA0_9EURY</name>
<evidence type="ECO:0000313" key="2">
    <source>
        <dbReference type="Proteomes" id="UP000011687"/>
    </source>
</evidence>
<proteinExistence type="predicted"/>
<protein>
    <submittedName>
        <fullName evidence="1">Uncharacterized protein</fullName>
    </submittedName>
</protein>
<dbReference type="EMBL" id="AOLS01000127">
    <property type="protein sequence ID" value="EMA09490.1"/>
    <property type="molecule type" value="Genomic_DNA"/>
</dbReference>
<gene>
    <name evidence="1" type="ORF">C435_22019</name>
</gene>
<dbReference type="Proteomes" id="UP000011687">
    <property type="component" value="Unassembled WGS sequence"/>
</dbReference>